<name>A0ABT5ZPN6_9ACTN</name>
<accession>A0ABT5ZPN6</accession>
<comment type="caution">
    <text evidence="1">The sequence shown here is derived from an EMBL/GenBank/DDBJ whole genome shotgun (WGS) entry which is preliminary data.</text>
</comment>
<dbReference type="EMBL" id="JARJBC010000013">
    <property type="protein sequence ID" value="MDF3291534.1"/>
    <property type="molecule type" value="Genomic_DNA"/>
</dbReference>
<dbReference type="Proteomes" id="UP001216579">
    <property type="component" value="Unassembled WGS sequence"/>
</dbReference>
<dbReference type="NCBIfam" id="TIGR00026">
    <property type="entry name" value="hi_GC_TIGR00026"/>
    <property type="match status" value="1"/>
</dbReference>
<proteinExistence type="predicted"/>
<sequence length="196" mass="22137">MPRKLKDVPPPAGLRRHLVRAPIHLYRWRLGWLLGRRFLLLTHTGRTTGQPRQVVLEVAGYDPRSNTYLVASGFGSRAQWYRNICRNPAITIQVGRRLTPAVASPLTPEASGRAMAEYASQHPRIAAKLMRICNLEVNGTKDDFYLAGRDHVPFVRLTPTSTRTGADSGGARMNVRPLHGIGYQQRLSHERRARER</sequence>
<organism evidence="1 2">
    <name type="scientific">Streptomyces silvisoli</name>
    <dbReference type="NCBI Taxonomy" id="3034235"/>
    <lineage>
        <taxon>Bacteria</taxon>
        <taxon>Bacillati</taxon>
        <taxon>Actinomycetota</taxon>
        <taxon>Actinomycetes</taxon>
        <taxon>Kitasatosporales</taxon>
        <taxon>Streptomycetaceae</taxon>
        <taxon>Streptomyces</taxon>
    </lineage>
</organism>
<keyword evidence="2" id="KW-1185">Reference proteome</keyword>
<dbReference type="Gene3D" id="2.30.110.10">
    <property type="entry name" value="Electron Transport, Fmn-binding Protein, Chain A"/>
    <property type="match status" value="1"/>
</dbReference>
<dbReference type="RefSeq" id="WP_276094717.1">
    <property type="nucleotide sequence ID" value="NZ_JARJBC010000013.1"/>
</dbReference>
<evidence type="ECO:0000313" key="2">
    <source>
        <dbReference type="Proteomes" id="UP001216579"/>
    </source>
</evidence>
<protein>
    <submittedName>
        <fullName evidence="1">Nitroreductase family deazaflavin-dependent oxidoreductase</fullName>
    </submittedName>
</protein>
<dbReference type="InterPro" id="IPR012349">
    <property type="entry name" value="Split_barrel_FMN-bd"/>
</dbReference>
<evidence type="ECO:0000313" key="1">
    <source>
        <dbReference type="EMBL" id="MDF3291534.1"/>
    </source>
</evidence>
<dbReference type="InterPro" id="IPR004378">
    <property type="entry name" value="F420H2_quin_Rdtase"/>
</dbReference>
<dbReference type="Pfam" id="PF04075">
    <property type="entry name" value="F420H2_quin_red"/>
    <property type="match status" value="1"/>
</dbReference>
<reference evidence="1 2" key="1">
    <citation type="submission" date="2023-03" db="EMBL/GenBank/DDBJ databases">
        <title>Draft genome sequence of Streptomyces sp. RB6PN23 isolated from peat swamp forest in Thailand.</title>
        <authorList>
            <person name="Klaysubun C."/>
            <person name="Duangmal K."/>
        </authorList>
    </citation>
    <scope>NUCLEOTIDE SEQUENCE [LARGE SCALE GENOMIC DNA]</scope>
    <source>
        <strain evidence="1 2">RB6PN23</strain>
    </source>
</reference>
<dbReference type="SUPFAM" id="SSF50475">
    <property type="entry name" value="FMN-binding split barrel"/>
    <property type="match status" value="1"/>
</dbReference>
<gene>
    <name evidence="1" type="ORF">P3G67_20315</name>
</gene>